<dbReference type="InterPro" id="IPR029058">
    <property type="entry name" value="AB_hydrolase_fold"/>
</dbReference>
<evidence type="ECO:0000313" key="3">
    <source>
        <dbReference type="Proteomes" id="UP000190037"/>
    </source>
</evidence>
<feature type="signal peptide" evidence="1">
    <location>
        <begin position="1"/>
        <end position="28"/>
    </location>
</feature>
<gene>
    <name evidence="2" type="ORF">B4N89_40345</name>
</gene>
<accession>A0A1T3NNP7</accession>
<dbReference type="Proteomes" id="UP000190037">
    <property type="component" value="Unassembled WGS sequence"/>
</dbReference>
<sequence>MSRSRTFLALGALTLTVAAAVIPTGTSAASNSTPNNGTNISANSATNSATNISAHTTSTADPTGKSLTSPLKETVWLCRPGLATNPCNQDLAGNPQRPGPDGTFSARYLNGATTTLDATSVRADGSRVPEPFAAPANPQIDCFYAYPTVDLLPNPLLRVGSLPPSPSNSALAAALDQIGRFAGTCRVFAPMYRQASLSELLVGGLGVPLDAETGSRDVLDAWRDYWANHNIDPVTHQRRGVVLLGHSQGTGVVSRVMQQEIDGNPAVQDRLVSAVLLGGYLQVPIGGTQGGGADPASTFQHIPMCVRSGPQAPVPTGCVVAYNSYALPPGGGLPAGSAFGRTPIPGHQMMCVNPAALLRGTPADTATPLDMYMPTRRLMDGNWLNPRGHLAHVLSAYELADDPSGYTRYQGRVSGKCAFTQDANGTATWFDITGGAGMFPDGGLSVSLGTHTVDYNVAMGDLTALIATQANTWRAAHPA</sequence>
<evidence type="ECO:0000256" key="1">
    <source>
        <dbReference type="SAM" id="SignalP"/>
    </source>
</evidence>
<dbReference type="Pfam" id="PF11288">
    <property type="entry name" value="DUF3089"/>
    <property type="match status" value="1"/>
</dbReference>
<dbReference type="OrthoDB" id="9794645at2"/>
<keyword evidence="1" id="KW-0732">Signal</keyword>
<reference evidence="2 3" key="1">
    <citation type="submission" date="2017-03" db="EMBL/GenBank/DDBJ databases">
        <title>Draft genome sequence of Streptomyces scabrisporus NF3, endophyte isolated from Amphipterygium adstringens.</title>
        <authorList>
            <person name="Vazquez M."/>
            <person name="Ceapa C.D."/>
            <person name="Rodriguez Luna D."/>
            <person name="Sanchez Esquivel S."/>
        </authorList>
    </citation>
    <scope>NUCLEOTIDE SEQUENCE [LARGE SCALE GENOMIC DNA]</scope>
    <source>
        <strain evidence="2 3">NF3</strain>
    </source>
</reference>
<protein>
    <recommendedName>
        <fullName evidence="4">DUF3089 domain-containing protein</fullName>
    </recommendedName>
</protein>
<organism evidence="2 3">
    <name type="scientific">Embleya scabrispora</name>
    <dbReference type="NCBI Taxonomy" id="159449"/>
    <lineage>
        <taxon>Bacteria</taxon>
        <taxon>Bacillati</taxon>
        <taxon>Actinomycetota</taxon>
        <taxon>Actinomycetes</taxon>
        <taxon>Kitasatosporales</taxon>
        <taxon>Streptomycetaceae</taxon>
        <taxon>Embleya</taxon>
    </lineage>
</organism>
<dbReference type="STRING" id="159449.B4N89_40345"/>
<dbReference type="RefSeq" id="WP_078981497.1">
    <property type="nucleotide sequence ID" value="NZ_MWQN01000003.1"/>
</dbReference>
<feature type="chain" id="PRO_5013295478" description="DUF3089 domain-containing protein" evidence="1">
    <location>
        <begin position="29"/>
        <end position="479"/>
    </location>
</feature>
<dbReference type="InterPro" id="IPR021440">
    <property type="entry name" value="DUF3089"/>
</dbReference>
<dbReference type="AlphaFoldDB" id="A0A1T3NNP7"/>
<name>A0A1T3NNP7_9ACTN</name>
<dbReference type="EMBL" id="MWQN01000003">
    <property type="protein sequence ID" value="OPC78406.1"/>
    <property type="molecule type" value="Genomic_DNA"/>
</dbReference>
<evidence type="ECO:0000313" key="2">
    <source>
        <dbReference type="EMBL" id="OPC78406.1"/>
    </source>
</evidence>
<keyword evidence="3" id="KW-1185">Reference proteome</keyword>
<proteinExistence type="predicted"/>
<comment type="caution">
    <text evidence="2">The sequence shown here is derived from an EMBL/GenBank/DDBJ whole genome shotgun (WGS) entry which is preliminary data.</text>
</comment>
<dbReference type="SUPFAM" id="SSF53474">
    <property type="entry name" value="alpha/beta-Hydrolases"/>
    <property type="match status" value="1"/>
</dbReference>
<evidence type="ECO:0008006" key="4">
    <source>
        <dbReference type="Google" id="ProtNLM"/>
    </source>
</evidence>